<evidence type="ECO:0000259" key="4">
    <source>
        <dbReference type="PROSITE" id="PS00028"/>
    </source>
</evidence>
<dbReference type="PANTHER" id="PTHR22975">
    <property type="entry name" value="UBIQUITIN SPECIFIC PROTEINASE"/>
    <property type="match status" value="1"/>
</dbReference>
<evidence type="ECO:0000313" key="6">
    <source>
        <dbReference type="Proteomes" id="UP000827721"/>
    </source>
</evidence>
<evidence type="ECO:0000313" key="5">
    <source>
        <dbReference type="EMBL" id="KAH7553995.1"/>
    </source>
</evidence>
<feature type="compositionally biased region" description="Polar residues" evidence="3">
    <location>
        <begin position="9"/>
        <end position="18"/>
    </location>
</feature>
<feature type="region of interest" description="Disordered" evidence="3">
    <location>
        <begin position="814"/>
        <end position="854"/>
    </location>
</feature>
<accession>A0ABQ8HC53</accession>
<dbReference type="Pfam" id="PF04781">
    <property type="entry name" value="DUF627"/>
    <property type="match status" value="1"/>
</dbReference>
<proteinExistence type="predicted"/>
<dbReference type="InterPro" id="IPR052398">
    <property type="entry name" value="Ubiquitin_hydrolase_53/54"/>
</dbReference>
<protein>
    <recommendedName>
        <fullName evidence="4">C2H2-type domain-containing protein</fullName>
    </recommendedName>
</protein>
<dbReference type="InterPro" id="IPR006866">
    <property type="entry name" value="DUF627_N"/>
</dbReference>
<evidence type="ECO:0000256" key="3">
    <source>
        <dbReference type="SAM" id="MobiDB-lite"/>
    </source>
</evidence>
<keyword evidence="6" id="KW-1185">Reference proteome</keyword>
<feature type="region of interest" description="Disordered" evidence="3">
    <location>
        <begin position="397"/>
        <end position="416"/>
    </location>
</feature>
<dbReference type="InterPro" id="IPR013087">
    <property type="entry name" value="Znf_C2H2_type"/>
</dbReference>
<evidence type="ECO:0000256" key="2">
    <source>
        <dbReference type="ARBA" id="ARBA00022801"/>
    </source>
</evidence>
<evidence type="ECO:0000256" key="1">
    <source>
        <dbReference type="ARBA" id="ARBA00022786"/>
    </source>
</evidence>
<organism evidence="5 6">
    <name type="scientific">Xanthoceras sorbifolium</name>
    <dbReference type="NCBI Taxonomy" id="99658"/>
    <lineage>
        <taxon>Eukaryota</taxon>
        <taxon>Viridiplantae</taxon>
        <taxon>Streptophyta</taxon>
        <taxon>Embryophyta</taxon>
        <taxon>Tracheophyta</taxon>
        <taxon>Spermatophyta</taxon>
        <taxon>Magnoliopsida</taxon>
        <taxon>eudicotyledons</taxon>
        <taxon>Gunneridae</taxon>
        <taxon>Pentapetalae</taxon>
        <taxon>rosids</taxon>
        <taxon>malvids</taxon>
        <taxon>Sapindales</taxon>
        <taxon>Sapindaceae</taxon>
        <taxon>Xanthoceroideae</taxon>
        <taxon>Xanthoceras</taxon>
    </lineage>
</organism>
<dbReference type="InterPro" id="IPR006865">
    <property type="entry name" value="DUF629"/>
</dbReference>
<dbReference type="EMBL" id="JAFEMO010000012">
    <property type="protein sequence ID" value="KAH7553995.1"/>
    <property type="molecule type" value="Genomic_DNA"/>
</dbReference>
<comment type="caution">
    <text evidence="5">The sequence shown here is derived from an EMBL/GenBank/DDBJ whole genome shotgun (WGS) entry which is preliminary data.</text>
</comment>
<reference evidence="5 6" key="1">
    <citation type="submission" date="2021-02" db="EMBL/GenBank/DDBJ databases">
        <title>Plant Genome Project.</title>
        <authorList>
            <person name="Zhang R.-G."/>
        </authorList>
    </citation>
    <scope>NUCLEOTIDE SEQUENCE [LARGE SCALE GENOMIC DNA]</scope>
    <source>
        <tissue evidence="5">Leaves</tissue>
    </source>
</reference>
<dbReference type="Pfam" id="PF04780">
    <property type="entry name" value="DUF629"/>
    <property type="match status" value="1"/>
</dbReference>
<keyword evidence="2" id="KW-0378">Hydrolase</keyword>
<feature type="region of interest" description="Disordered" evidence="3">
    <location>
        <begin position="1"/>
        <end position="21"/>
    </location>
</feature>
<name>A0ABQ8HC53_9ROSI</name>
<feature type="compositionally biased region" description="Basic and acidic residues" evidence="3">
    <location>
        <begin position="814"/>
        <end position="824"/>
    </location>
</feature>
<sequence length="899" mass="102812">MCKKKRSTTVDQPSQPTIPTIEPVEPVIKDAILRSVTALKSGEHEKALNFIKESVSCHPLSGHLHHVEGMVHQSLADNGDKDSDEKVKHLEDGVCSAQLAVELLPNSIRCSSLLAHLVYQLAFFNQEWERATELCKCTLKIENSTDSGIGELFGEDVSDESRMEDQKQTIMMWLQDAERKNPEFAEAANIEDQVKENNEVEDINHVVMTIDRRKKQFKAITRVCSALKQKIIDNRKKKFDRDDEKIVEYKRFWSGSLSDEKKRGFQKVNIEELEKHFKSLECQLALDHLSEAVDFAKENVTLKFWECYDCDTKFVNYELYKRHFWEEHWMDTASKLASDFDIRSKSVNMIANCVWKPVDAAEATKIIFNHTKSEFCSTSDSELGTKNGLDECKSSSVGKVPGKTSKSDNNESSKTYADDPNWAFCDDSERAEILVTIRGIFELLLKNNCLASSHVCWAMEYTRDQLESTIPLSQFRNHDQETPQIICCLGASQLTEVLAFLRDVAHNCGLSEGAEMDTDAKLSCDLFNERIDFNEDYSCLLWQELEGEPDDTDNFDAVVEDDGSAIILAVDREDDVFSDSYDIVSWLHVGSDCGETLKSWTFLRDFQRGQAMKFLKMFDEERLLVSTLCDRHIKMSSKLNAVQVVGGMIVEEIKKMEKCPEHQTQHFLSLLKKRQEEIQEIDDVSVRTELEVISKVLQDALIFLNLDQSGSKECYLEDERKQADNAIKIATRRLKMQQLKDVGFPIILSLLDAIVLRSIGALGQYERELASISVYDYRSILLPMMKLFLQPHLQDLYEDANEKSKATEEALLTKESEAPDDSKHFERHQKGAGQDTNNLNTQNEDSLDESKQLSVSDEERILNEYLEYQRRFKDEASLNVNVPAVDLEMKMMIVTNNCI</sequence>
<dbReference type="PROSITE" id="PS00028">
    <property type="entry name" value="ZINC_FINGER_C2H2_1"/>
    <property type="match status" value="1"/>
</dbReference>
<feature type="domain" description="C2H2-type" evidence="4">
    <location>
        <begin position="307"/>
        <end position="328"/>
    </location>
</feature>
<dbReference type="PANTHER" id="PTHR22975:SF9">
    <property type="entry name" value="ECHINUS SPLICE FORM 3"/>
    <property type="match status" value="1"/>
</dbReference>
<dbReference type="Proteomes" id="UP000827721">
    <property type="component" value="Unassembled WGS sequence"/>
</dbReference>
<feature type="compositionally biased region" description="Polar residues" evidence="3">
    <location>
        <begin position="834"/>
        <end position="844"/>
    </location>
</feature>
<gene>
    <name evidence="5" type="ORF">JRO89_XS12G0091900</name>
</gene>
<keyword evidence="1" id="KW-0833">Ubl conjugation pathway</keyword>